<dbReference type="Gene3D" id="3.30.1330.100">
    <property type="entry name" value="CofE-like"/>
    <property type="match status" value="1"/>
</dbReference>
<dbReference type="RefSeq" id="WP_169499122.1">
    <property type="nucleotide sequence ID" value="NZ_JABBFZ010000011.1"/>
</dbReference>
<keyword evidence="3" id="KW-0547">Nucleotide-binding</keyword>
<keyword evidence="10" id="KW-1185">Reference proteome</keyword>
<dbReference type="InterPro" id="IPR008225">
    <property type="entry name" value="F420-0_g-glutamyl_ligase"/>
</dbReference>
<dbReference type="PANTHER" id="PTHR47917">
    <property type="match status" value="1"/>
</dbReference>
<accession>A0A7X9ZY77</accession>
<dbReference type="InterPro" id="IPR002847">
    <property type="entry name" value="F420-0_gamma-glut_ligase-dom"/>
</dbReference>
<dbReference type="Gene3D" id="3.90.1660.10">
    <property type="entry name" value="CofE-like domain"/>
    <property type="match status" value="1"/>
</dbReference>
<comment type="caution">
    <text evidence="9">The sequence shown here is derived from an EMBL/GenBank/DDBJ whole genome shotgun (WGS) entry which is preliminary data.</text>
</comment>
<reference evidence="9 10" key="1">
    <citation type="submission" date="2020-04" db="EMBL/GenBank/DDBJ databases">
        <title>Paraburkholderia sp. G-4-1-8 isolated from soil.</title>
        <authorList>
            <person name="Dahal R.H."/>
        </authorList>
    </citation>
    <scope>NUCLEOTIDE SEQUENCE [LARGE SCALE GENOMIC DNA]</scope>
    <source>
        <strain evidence="9 10">G-4-1-8</strain>
    </source>
</reference>
<keyword evidence="1 9" id="KW-0436">Ligase</keyword>
<dbReference type="GO" id="GO:0052618">
    <property type="term" value="F:coenzyme F420-0:L-glutamate ligase activity"/>
    <property type="evidence" value="ECO:0007669"/>
    <property type="project" value="UniProtKB-EC"/>
</dbReference>
<dbReference type="Proteomes" id="UP000583127">
    <property type="component" value="Unassembled WGS sequence"/>
</dbReference>
<evidence type="ECO:0000256" key="7">
    <source>
        <dbReference type="ARBA" id="ARBA00023211"/>
    </source>
</evidence>
<dbReference type="NCBIfam" id="TIGR01916">
    <property type="entry name" value="F420_cofE"/>
    <property type="match status" value="1"/>
</dbReference>
<organism evidence="9 10">
    <name type="scientific">Paraburkholderia antibiotica</name>
    <dbReference type="NCBI Taxonomy" id="2728839"/>
    <lineage>
        <taxon>Bacteria</taxon>
        <taxon>Pseudomonadati</taxon>
        <taxon>Pseudomonadota</taxon>
        <taxon>Betaproteobacteria</taxon>
        <taxon>Burkholderiales</taxon>
        <taxon>Burkholderiaceae</taxon>
        <taxon>Paraburkholderia</taxon>
    </lineage>
</organism>
<protein>
    <submittedName>
        <fullName evidence="9">Coenzyme F420-0:L-glutamate ligase</fullName>
        <ecNumber evidence="9">6.3.2.31</ecNumber>
    </submittedName>
</protein>
<keyword evidence="2" id="KW-0479">Metal-binding</keyword>
<evidence type="ECO:0000256" key="4">
    <source>
        <dbReference type="ARBA" id="ARBA00022842"/>
    </source>
</evidence>
<dbReference type="EMBL" id="JABBFZ010000011">
    <property type="protein sequence ID" value="NML32874.1"/>
    <property type="molecule type" value="Genomic_DNA"/>
</dbReference>
<evidence type="ECO:0000256" key="1">
    <source>
        <dbReference type="ARBA" id="ARBA00022598"/>
    </source>
</evidence>
<evidence type="ECO:0000313" key="9">
    <source>
        <dbReference type="EMBL" id="NML32874.1"/>
    </source>
</evidence>
<dbReference type="GO" id="GO:0005525">
    <property type="term" value="F:GTP binding"/>
    <property type="evidence" value="ECO:0007669"/>
    <property type="project" value="UniProtKB-KW"/>
</dbReference>
<name>A0A7X9ZY77_9BURK</name>
<sequence>MAASSLSLFALSGLPHVQAGDDLCSLLMKSLEQNELRLCDGDVLVLAQKIVSKSEGRSVRLDSVRPSEQAFRFAQETGKDPRLVELVLQESKEVLRHRRDVMIVEHNLGFVMANAGIDMSNVEQANGEVALLLPVDPDGSCAAIRQALKDRLGVDIGVVINDSHGRAWRTGTVGVAIGVSGLPALLDRRGAPDLFNRPLLITEIGLADEIAAAASILMGAADEGTPAVVVRGVPAPRREGNAKELVRPRHMDMFR</sequence>
<evidence type="ECO:0000256" key="3">
    <source>
        <dbReference type="ARBA" id="ARBA00022741"/>
    </source>
</evidence>
<keyword evidence="5" id="KW-0630">Potassium</keyword>
<evidence type="ECO:0000256" key="6">
    <source>
        <dbReference type="ARBA" id="ARBA00023134"/>
    </source>
</evidence>
<proteinExistence type="predicted"/>
<dbReference type="PANTHER" id="PTHR47917:SF1">
    <property type="entry name" value="COENZYME F420:L-GLUTAMATE LIGASE"/>
    <property type="match status" value="1"/>
</dbReference>
<dbReference type="SUPFAM" id="SSF144010">
    <property type="entry name" value="CofE-like"/>
    <property type="match status" value="1"/>
</dbReference>
<dbReference type="Pfam" id="PF01996">
    <property type="entry name" value="F420_ligase"/>
    <property type="match status" value="1"/>
</dbReference>
<dbReference type="EC" id="6.3.2.31" evidence="9"/>
<evidence type="ECO:0000313" key="10">
    <source>
        <dbReference type="Proteomes" id="UP000583127"/>
    </source>
</evidence>
<keyword evidence="4" id="KW-0460">Magnesium</keyword>
<dbReference type="GO" id="GO:0046872">
    <property type="term" value="F:metal ion binding"/>
    <property type="evidence" value="ECO:0007669"/>
    <property type="project" value="UniProtKB-KW"/>
</dbReference>
<dbReference type="AlphaFoldDB" id="A0A7X9ZY77"/>
<gene>
    <name evidence="9" type="primary">cofE</name>
    <name evidence="9" type="ORF">HHL14_18795</name>
</gene>
<evidence type="ECO:0000259" key="8">
    <source>
        <dbReference type="Pfam" id="PF01996"/>
    </source>
</evidence>
<evidence type="ECO:0000256" key="2">
    <source>
        <dbReference type="ARBA" id="ARBA00022723"/>
    </source>
</evidence>
<feature type="domain" description="Coenzyme F420:L-glutamate ligase-like" evidence="8">
    <location>
        <begin position="14"/>
        <end position="232"/>
    </location>
</feature>
<keyword evidence="6" id="KW-0342">GTP-binding</keyword>
<evidence type="ECO:0000256" key="5">
    <source>
        <dbReference type="ARBA" id="ARBA00022958"/>
    </source>
</evidence>
<keyword evidence="7" id="KW-0464">Manganese</keyword>